<dbReference type="AlphaFoldDB" id="A0A0U5EZY8"/>
<dbReference type="Pfam" id="PF00226">
    <property type="entry name" value="DnaJ"/>
    <property type="match status" value="1"/>
</dbReference>
<dbReference type="InterPro" id="IPR001623">
    <property type="entry name" value="DnaJ_domain"/>
</dbReference>
<dbReference type="SUPFAM" id="SSF46565">
    <property type="entry name" value="Chaperone J-domain"/>
    <property type="match status" value="1"/>
</dbReference>
<dbReference type="KEGG" id="asz:ASN_3748"/>
<evidence type="ECO:0000313" key="3">
    <source>
        <dbReference type="Proteomes" id="UP000056109"/>
    </source>
</evidence>
<sequence length="246" mass="28659">MRRSMPLAHGWPVRHSPQMSMQNCDAKPYVPPCTEQFMTHITLMMKRRNTRHRAFDPDPDAPQRCCDMPDCDKPAGYRAPRSRETLNQYYWFCLEHVREYNARWDYYKGMSPGQIEAHLRADIAWDRPSWAFGQSSARPRSQNFNEEEILDPLDILGQNRRARAERRRQAARPHIPDALREPLATLGLDWPVTMDEAKARYRSLARKHHPDTNNGDREAEERLKVINVAFTIVRSHLAGEGLEKAG</sequence>
<evidence type="ECO:0000313" key="2">
    <source>
        <dbReference type="EMBL" id="CEF42964.1"/>
    </source>
</evidence>
<dbReference type="EMBL" id="LN606600">
    <property type="protein sequence ID" value="CEF42964.1"/>
    <property type="molecule type" value="Genomic_DNA"/>
</dbReference>
<dbReference type="PATRIC" id="fig|446692.3.peg.3975"/>
<dbReference type="PRINTS" id="PR00625">
    <property type="entry name" value="JDOMAIN"/>
</dbReference>
<dbReference type="PROSITE" id="PS50076">
    <property type="entry name" value="DNAJ_2"/>
    <property type="match status" value="1"/>
</dbReference>
<gene>
    <name evidence="2" type="primary">dnaJ</name>
    <name evidence="2" type="ORF">ASN_3748</name>
</gene>
<dbReference type="Gene3D" id="1.10.287.110">
    <property type="entry name" value="DnaJ domain"/>
    <property type="match status" value="1"/>
</dbReference>
<dbReference type="CDD" id="cd06257">
    <property type="entry name" value="DnaJ"/>
    <property type="match status" value="1"/>
</dbReference>
<dbReference type="Proteomes" id="UP000056109">
    <property type="component" value="Chromosome I"/>
</dbReference>
<feature type="domain" description="J" evidence="1">
    <location>
        <begin position="181"/>
        <end position="246"/>
    </location>
</feature>
<reference evidence="3" key="1">
    <citation type="submission" date="2014-09" db="EMBL/GenBank/DDBJ databases">
        <authorList>
            <person name="Illeghems K.G."/>
        </authorList>
    </citation>
    <scope>NUCLEOTIDE SEQUENCE [LARGE SCALE GENOMIC DNA]</scope>
    <source>
        <strain evidence="3">108B</strain>
    </source>
</reference>
<accession>A0A0U5EZY8</accession>
<organism evidence="2 3">
    <name type="scientific">Acetobacter senegalensis</name>
    <dbReference type="NCBI Taxonomy" id="446692"/>
    <lineage>
        <taxon>Bacteria</taxon>
        <taxon>Pseudomonadati</taxon>
        <taxon>Pseudomonadota</taxon>
        <taxon>Alphaproteobacteria</taxon>
        <taxon>Acetobacterales</taxon>
        <taxon>Acetobacteraceae</taxon>
        <taxon>Acetobacter</taxon>
    </lineage>
</organism>
<protein>
    <submittedName>
        <fullName evidence="2">DnaJ-class molecular chaperone</fullName>
    </submittedName>
</protein>
<keyword evidence="3" id="KW-1185">Reference proteome</keyword>
<proteinExistence type="predicted"/>
<evidence type="ECO:0000259" key="1">
    <source>
        <dbReference type="PROSITE" id="PS50076"/>
    </source>
</evidence>
<name>A0A0U5EZY8_9PROT</name>
<dbReference type="InterPro" id="IPR036869">
    <property type="entry name" value="J_dom_sf"/>
</dbReference>
<dbReference type="SMART" id="SM00271">
    <property type="entry name" value="DnaJ"/>
    <property type="match status" value="1"/>
</dbReference>